<reference evidence="1 2" key="1">
    <citation type="journal article" date="2016" name="Nat. Commun.">
        <title>Thousands of microbial genomes shed light on interconnected biogeochemical processes in an aquifer system.</title>
        <authorList>
            <person name="Anantharaman K."/>
            <person name="Brown C.T."/>
            <person name="Hug L.A."/>
            <person name="Sharon I."/>
            <person name="Castelle C.J."/>
            <person name="Probst A.J."/>
            <person name="Thomas B.C."/>
            <person name="Singh A."/>
            <person name="Wilkins M.J."/>
            <person name="Karaoz U."/>
            <person name="Brodie E.L."/>
            <person name="Williams K.H."/>
            <person name="Hubbard S.S."/>
            <person name="Banfield J.F."/>
        </authorList>
    </citation>
    <scope>NUCLEOTIDE SEQUENCE [LARGE SCALE GENOMIC DNA]</scope>
</reference>
<evidence type="ECO:0000313" key="1">
    <source>
        <dbReference type="EMBL" id="OGZ65184.1"/>
    </source>
</evidence>
<organism evidence="1 2">
    <name type="scientific">Candidatus Staskawiczbacteria bacterium RIFCSPHIGHO2_01_FULL_41_41</name>
    <dbReference type="NCBI Taxonomy" id="1802203"/>
    <lineage>
        <taxon>Bacteria</taxon>
        <taxon>Candidatus Staskawicziibacteriota</taxon>
    </lineage>
</organism>
<evidence type="ECO:0000313" key="2">
    <source>
        <dbReference type="Proteomes" id="UP000178774"/>
    </source>
</evidence>
<accession>A0A1G2HRL2</accession>
<gene>
    <name evidence="1" type="ORF">A2822_01080</name>
</gene>
<comment type="caution">
    <text evidence="1">The sequence shown here is derived from an EMBL/GenBank/DDBJ whole genome shotgun (WGS) entry which is preliminary data.</text>
</comment>
<dbReference type="Proteomes" id="UP000178774">
    <property type="component" value="Unassembled WGS sequence"/>
</dbReference>
<proteinExistence type="predicted"/>
<evidence type="ECO:0008006" key="3">
    <source>
        <dbReference type="Google" id="ProtNLM"/>
    </source>
</evidence>
<sequence>MNIFPIKACEDNQDEAFSEILGFQVLDSNGRILATGENEEEARNAALTALFLSESNPISKKVKLGHKLISKKTARIS</sequence>
<dbReference type="AlphaFoldDB" id="A0A1G2HRL2"/>
<dbReference type="EMBL" id="MHOP01000026">
    <property type="protein sequence ID" value="OGZ65184.1"/>
    <property type="molecule type" value="Genomic_DNA"/>
</dbReference>
<name>A0A1G2HRL2_9BACT</name>
<protein>
    <recommendedName>
        <fullName evidence="3">DRBM domain-containing protein</fullName>
    </recommendedName>
</protein>